<evidence type="ECO:0000259" key="4">
    <source>
        <dbReference type="PROSITE" id="PS50125"/>
    </source>
</evidence>
<dbReference type="GO" id="GO:0035556">
    <property type="term" value="P:intracellular signal transduction"/>
    <property type="evidence" value="ECO:0007669"/>
    <property type="project" value="InterPro"/>
</dbReference>
<protein>
    <submittedName>
        <fullName evidence="6">Adenylate/guanylate cyclase domain-containing protein</fullName>
    </submittedName>
</protein>
<dbReference type="SMART" id="SM00044">
    <property type="entry name" value="CYCc"/>
    <property type="match status" value="1"/>
</dbReference>
<gene>
    <name evidence="6" type="ORF">H8D96_19475</name>
</gene>
<dbReference type="SUPFAM" id="SSF54292">
    <property type="entry name" value="2Fe-2S ferredoxin-like"/>
    <property type="match status" value="1"/>
</dbReference>
<dbReference type="PANTHER" id="PTHR43081">
    <property type="entry name" value="ADENYLATE CYCLASE, TERMINAL-DIFFERENTIATION SPECIFIC-RELATED"/>
    <property type="match status" value="1"/>
</dbReference>
<evidence type="ECO:0000256" key="1">
    <source>
        <dbReference type="ARBA" id="ARBA00004651"/>
    </source>
</evidence>
<dbReference type="GO" id="GO:0004016">
    <property type="term" value="F:adenylate cyclase activity"/>
    <property type="evidence" value="ECO:0007669"/>
    <property type="project" value="UniProtKB-ARBA"/>
</dbReference>
<proteinExistence type="predicted"/>
<accession>A0A8J6P306</accession>
<evidence type="ECO:0000259" key="5">
    <source>
        <dbReference type="PROSITE" id="PS51085"/>
    </source>
</evidence>
<dbReference type="InterPro" id="IPR001054">
    <property type="entry name" value="A/G_cyclase"/>
</dbReference>
<dbReference type="InterPro" id="IPR029787">
    <property type="entry name" value="Nucleotide_cyclase"/>
</dbReference>
<dbReference type="PROSITE" id="PS50125">
    <property type="entry name" value="GUANYLATE_CYCLASE_2"/>
    <property type="match status" value="1"/>
</dbReference>
<comment type="subcellular location">
    <subcellularLocation>
        <location evidence="1">Cell membrane</location>
        <topology evidence="1">Multi-pass membrane protein</topology>
    </subcellularLocation>
</comment>
<dbReference type="GO" id="GO:0006171">
    <property type="term" value="P:cAMP biosynthetic process"/>
    <property type="evidence" value="ECO:0007669"/>
    <property type="project" value="TreeGrafter"/>
</dbReference>
<dbReference type="InterPro" id="IPR012675">
    <property type="entry name" value="Beta-grasp_dom_sf"/>
</dbReference>
<dbReference type="CDD" id="cd07302">
    <property type="entry name" value="CHD"/>
    <property type="match status" value="1"/>
</dbReference>
<dbReference type="Pfam" id="PF00211">
    <property type="entry name" value="Guanylate_cyc"/>
    <property type="match status" value="1"/>
</dbReference>
<dbReference type="EMBL" id="JACNIG010000381">
    <property type="protein sequence ID" value="MBC8434095.1"/>
    <property type="molecule type" value="Genomic_DNA"/>
</dbReference>
<dbReference type="InterPro" id="IPR050697">
    <property type="entry name" value="Adenylyl/Guanylyl_Cyclase_3/4"/>
</dbReference>
<organism evidence="6 7">
    <name type="scientific">Candidatus Desulfatibia vada</name>
    <dbReference type="NCBI Taxonomy" id="2841696"/>
    <lineage>
        <taxon>Bacteria</taxon>
        <taxon>Pseudomonadati</taxon>
        <taxon>Thermodesulfobacteriota</taxon>
        <taxon>Desulfobacteria</taxon>
        <taxon>Desulfobacterales</taxon>
        <taxon>Desulfobacterales incertae sedis</taxon>
        <taxon>Candidatus Desulfatibia</taxon>
    </lineage>
</organism>
<dbReference type="Pfam" id="PF00111">
    <property type="entry name" value="Fer2"/>
    <property type="match status" value="1"/>
</dbReference>
<evidence type="ECO:0000256" key="2">
    <source>
        <dbReference type="ARBA" id="ARBA00022475"/>
    </source>
</evidence>
<dbReference type="Gene3D" id="3.10.20.30">
    <property type="match status" value="1"/>
</dbReference>
<evidence type="ECO:0000313" key="7">
    <source>
        <dbReference type="Proteomes" id="UP000605201"/>
    </source>
</evidence>
<dbReference type="InterPro" id="IPR036010">
    <property type="entry name" value="2Fe-2S_ferredoxin-like_sf"/>
</dbReference>
<dbReference type="SUPFAM" id="SSF55073">
    <property type="entry name" value="Nucleotide cyclase"/>
    <property type="match status" value="1"/>
</dbReference>
<dbReference type="CDD" id="cd00207">
    <property type="entry name" value="fer2"/>
    <property type="match status" value="1"/>
</dbReference>
<dbReference type="Proteomes" id="UP000605201">
    <property type="component" value="Unassembled WGS sequence"/>
</dbReference>
<feature type="domain" description="2Fe-2S ferredoxin-type" evidence="5">
    <location>
        <begin position="1"/>
        <end position="96"/>
    </location>
</feature>
<dbReference type="AlphaFoldDB" id="A0A8J6P306"/>
<dbReference type="PROSITE" id="PS51085">
    <property type="entry name" value="2FE2S_FER_2"/>
    <property type="match status" value="1"/>
</dbReference>
<dbReference type="GO" id="GO:0051536">
    <property type="term" value="F:iron-sulfur cluster binding"/>
    <property type="evidence" value="ECO:0007669"/>
    <property type="project" value="InterPro"/>
</dbReference>
<feature type="domain" description="Guanylate cyclase" evidence="4">
    <location>
        <begin position="122"/>
        <end position="254"/>
    </location>
</feature>
<dbReference type="Gene3D" id="3.30.70.1230">
    <property type="entry name" value="Nucleotide cyclase"/>
    <property type="match status" value="1"/>
</dbReference>
<keyword evidence="3" id="KW-0472">Membrane</keyword>
<sequence length="302" mass="33626">MFEIFSQTDNKIIFALPDSTILEATHQAKINHMHVCGGNARCSTCRVYIMDGLSNCLRRNEKEEQIAEKLGFSGNIRLACQTKIGGNISIRRPVVDDLDIKIVLKQLGDTPGTKLGQEKDLAILFTDIVNYSQFAEAFPAYDVVHVLNRYYQTMNEIIMQHKGVISDVAGDGILVLFGAIEDSTSTVLDAINTVRAMQTVLIQFNAYLNQMYDRSFGIRAGISFGKVIVGNFDTGMMRKISAIGDLVNLASRIEGANKNFGTQLLISQSAYEEIKGVVKTHKMYRARLKGKSGEYFLYDVKI</sequence>
<keyword evidence="2" id="KW-1003">Cell membrane</keyword>
<evidence type="ECO:0000256" key="3">
    <source>
        <dbReference type="ARBA" id="ARBA00023136"/>
    </source>
</evidence>
<dbReference type="PANTHER" id="PTHR43081:SF17">
    <property type="entry name" value="BLL5647 PROTEIN"/>
    <property type="match status" value="1"/>
</dbReference>
<name>A0A8J6P306_9BACT</name>
<dbReference type="GO" id="GO:0005886">
    <property type="term" value="C:plasma membrane"/>
    <property type="evidence" value="ECO:0007669"/>
    <property type="project" value="UniProtKB-SubCell"/>
</dbReference>
<dbReference type="InterPro" id="IPR001041">
    <property type="entry name" value="2Fe-2S_ferredoxin-type"/>
</dbReference>
<comment type="caution">
    <text evidence="6">The sequence shown here is derived from an EMBL/GenBank/DDBJ whole genome shotgun (WGS) entry which is preliminary data.</text>
</comment>
<evidence type="ECO:0000313" key="6">
    <source>
        <dbReference type="EMBL" id="MBC8434095.1"/>
    </source>
</evidence>
<reference evidence="6 7" key="1">
    <citation type="submission" date="2020-08" db="EMBL/GenBank/DDBJ databases">
        <title>Bridging the membrane lipid divide: bacteria of the FCB group superphylum have the potential to synthesize archaeal ether lipids.</title>
        <authorList>
            <person name="Villanueva L."/>
            <person name="Von Meijenfeldt F.A.B."/>
            <person name="Westbye A.B."/>
            <person name="Yadav S."/>
            <person name="Hopmans E.C."/>
            <person name="Dutilh B.E."/>
            <person name="Sinninghe Damste J.S."/>
        </authorList>
    </citation>
    <scope>NUCLEOTIDE SEQUENCE [LARGE SCALE GENOMIC DNA]</scope>
    <source>
        <strain evidence="6">NIOZ-UU17</strain>
    </source>
</reference>